<evidence type="ECO:0000313" key="3">
    <source>
        <dbReference type="Proteomes" id="UP000256328"/>
    </source>
</evidence>
<evidence type="ECO:0000313" key="2">
    <source>
        <dbReference type="EMBL" id="RDW71699.1"/>
    </source>
</evidence>
<feature type="compositionally biased region" description="Acidic residues" evidence="1">
    <location>
        <begin position="262"/>
        <end position="278"/>
    </location>
</feature>
<feature type="compositionally biased region" description="Low complexity" evidence="1">
    <location>
        <begin position="325"/>
        <end position="353"/>
    </location>
</feature>
<evidence type="ECO:0000256" key="1">
    <source>
        <dbReference type="SAM" id="MobiDB-lite"/>
    </source>
</evidence>
<feature type="compositionally biased region" description="Basic and acidic residues" evidence="1">
    <location>
        <begin position="355"/>
        <end position="364"/>
    </location>
</feature>
<organism evidence="2 3">
    <name type="scientific">Coleophoma crateriformis</name>
    <dbReference type="NCBI Taxonomy" id="565419"/>
    <lineage>
        <taxon>Eukaryota</taxon>
        <taxon>Fungi</taxon>
        <taxon>Dikarya</taxon>
        <taxon>Ascomycota</taxon>
        <taxon>Pezizomycotina</taxon>
        <taxon>Leotiomycetes</taxon>
        <taxon>Helotiales</taxon>
        <taxon>Dermateaceae</taxon>
        <taxon>Coleophoma</taxon>
    </lineage>
</organism>
<accession>A0A3D8RCC2</accession>
<protein>
    <recommendedName>
        <fullName evidence="4">Fungal N-terminal domain-containing protein</fullName>
    </recommendedName>
</protein>
<dbReference type="EMBL" id="PDLN01000011">
    <property type="protein sequence ID" value="RDW71699.1"/>
    <property type="molecule type" value="Genomic_DNA"/>
</dbReference>
<proteinExistence type="predicted"/>
<dbReference type="OrthoDB" id="4849252at2759"/>
<gene>
    <name evidence="2" type="ORF">BP5796_07733</name>
</gene>
<dbReference type="Proteomes" id="UP000256328">
    <property type="component" value="Unassembled WGS sequence"/>
</dbReference>
<name>A0A3D8RCC2_9HELO</name>
<comment type="caution">
    <text evidence="2">The sequence shown here is derived from an EMBL/GenBank/DDBJ whole genome shotgun (WGS) entry which is preliminary data.</text>
</comment>
<evidence type="ECO:0008006" key="4">
    <source>
        <dbReference type="Google" id="ProtNLM"/>
    </source>
</evidence>
<keyword evidence="3" id="KW-1185">Reference proteome</keyword>
<feature type="compositionally biased region" description="Basic and acidic residues" evidence="1">
    <location>
        <begin position="244"/>
        <end position="261"/>
    </location>
</feature>
<reference evidence="2 3" key="1">
    <citation type="journal article" date="2018" name="IMA Fungus">
        <title>IMA Genome-F 9: Draft genome sequence of Annulohypoxylon stygium, Aspergillus mulundensis, Berkeleyomyces basicola (syn. Thielaviopsis basicola), Ceratocystis smalleyi, two Cercospora beticola strains, Coleophoma cylindrospora, Fusarium fracticaudum, Phialophora cf. hyalina, and Morchella septimelata.</title>
        <authorList>
            <person name="Wingfield B.D."/>
            <person name="Bills G.F."/>
            <person name="Dong Y."/>
            <person name="Huang W."/>
            <person name="Nel W.J."/>
            <person name="Swalarsk-Parry B.S."/>
            <person name="Vaghefi N."/>
            <person name="Wilken P.M."/>
            <person name="An Z."/>
            <person name="de Beer Z.W."/>
            <person name="De Vos L."/>
            <person name="Chen L."/>
            <person name="Duong T.A."/>
            <person name="Gao Y."/>
            <person name="Hammerbacher A."/>
            <person name="Kikkert J.R."/>
            <person name="Li Y."/>
            <person name="Li H."/>
            <person name="Li K."/>
            <person name="Li Q."/>
            <person name="Liu X."/>
            <person name="Ma X."/>
            <person name="Naidoo K."/>
            <person name="Pethybridge S.J."/>
            <person name="Sun J."/>
            <person name="Steenkamp E.T."/>
            <person name="van der Nest M.A."/>
            <person name="van Wyk S."/>
            <person name="Wingfield M.J."/>
            <person name="Xiong C."/>
            <person name="Yue Q."/>
            <person name="Zhang X."/>
        </authorList>
    </citation>
    <scope>NUCLEOTIDE SEQUENCE [LARGE SCALE GENOMIC DNA]</scope>
    <source>
        <strain evidence="2 3">BP5796</strain>
    </source>
</reference>
<sequence>MLMDPLSASASIAALIGAVSEAAKIIRRLYRAARNAGKLRDEVEFFASQVQFFGSMISHVSSAIDGHFEQYGRSETLERLGPKALKHLAAQCMYILGSIKRAKTQMPSGKTGIQGFIDRFKWLTNAPERDKLCSRMECIKSNLQFILTVVHFEALYHKAQSPNTSEQEVRKLKRQIKDQKGLIKAQMQAIQVLQHRHETQFPEQLLPHEETYVEQSFNMNEILLDIGDDMIEHDISPESSLSDASRDRTHPTGLGEDHARDEDEDNDDNDDDDDDDDGDGNRLPNGYSSNKEPTMPQPLPDRDSTESLPLQVPSSPQQVPPQPQANPNSPSASSANSNLSLQTVKSISSSTSDPPDDKEAHYEAVRSSSNQLALSRRMEHRAEAGYVNQARTTAKVYPQFPENLISHAHAVHLGLEIAPHDEDDQVRTIQTGRRSRQTTIGTTFLAWSPGIAAPARARGFKVLCLVCDHLPVPLIFGESFLNRQRAYRVRIANSGRAER</sequence>
<dbReference type="AlphaFoldDB" id="A0A3D8RCC2"/>
<feature type="compositionally biased region" description="Low complexity" evidence="1">
    <location>
        <begin position="307"/>
        <end position="317"/>
    </location>
</feature>
<feature type="region of interest" description="Disordered" evidence="1">
    <location>
        <begin position="233"/>
        <end position="374"/>
    </location>
</feature>